<reference evidence="1 2" key="1">
    <citation type="submission" date="2023-10" db="EMBL/GenBank/DDBJ databases">
        <title>Development of a sustainable strategy for remediation of hydrocarbon-contaminated territories based on the waste exchange concept.</title>
        <authorList>
            <person name="Krivoruchko A."/>
        </authorList>
    </citation>
    <scope>NUCLEOTIDE SEQUENCE [LARGE SCALE GENOMIC DNA]</scope>
    <source>
        <strain evidence="1 2">IEGM 1323</strain>
    </source>
</reference>
<accession>A0ABU4B6I5</accession>
<dbReference type="InterPro" id="IPR039437">
    <property type="entry name" value="FrzH/put_lumazine-bd"/>
</dbReference>
<dbReference type="Pfam" id="PF12893">
    <property type="entry name" value="Lumazine_bd_2"/>
    <property type="match status" value="1"/>
</dbReference>
<sequence length="127" mass="13800">MTDKTYVEEYTAVVKTLSKYLESCAKADSSIMLTAFHADAAMFTVGESGVTRAPIQALFDGIDNDFKPSTPNSAVVSVDIVGTVASARVDSDNLDGFRFSDFFHLLKANGEWQIVAKTFHTHSTPTN</sequence>
<dbReference type="Gene3D" id="3.10.450.50">
    <property type="match status" value="1"/>
</dbReference>
<proteinExistence type="predicted"/>
<comment type="caution">
    <text evidence="1">The sequence shown here is derived from an EMBL/GenBank/DDBJ whole genome shotgun (WGS) entry which is preliminary data.</text>
</comment>
<dbReference type="InterPro" id="IPR032710">
    <property type="entry name" value="NTF2-like_dom_sf"/>
</dbReference>
<evidence type="ECO:0000313" key="1">
    <source>
        <dbReference type="EMBL" id="MDV6259802.1"/>
    </source>
</evidence>
<gene>
    <name evidence="1" type="ORF">R3P96_00455</name>
</gene>
<dbReference type="Proteomes" id="UP001185755">
    <property type="component" value="Unassembled WGS sequence"/>
</dbReference>
<dbReference type="CDD" id="cd00531">
    <property type="entry name" value="NTF2_like"/>
    <property type="match status" value="1"/>
</dbReference>
<dbReference type="RefSeq" id="WP_317562705.1">
    <property type="nucleotide sequence ID" value="NZ_JAWLJX010000001.1"/>
</dbReference>
<name>A0ABU4B6I5_9NOCA</name>
<keyword evidence="2" id="KW-1185">Reference proteome</keyword>
<protein>
    <submittedName>
        <fullName evidence="1">Nuclear transport factor 2 family protein</fullName>
    </submittedName>
</protein>
<evidence type="ECO:0000313" key="2">
    <source>
        <dbReference type="Proteomes" id="UP001185755"/>
    </source>
</evidence>
<organism evidence="1 2">
    <name type="scientific">Rhodococcoides yunnanense</name>
    <dbReference type="NCBI Taxonomy" id="278209"/>
    <lineage>
        <taxon>Bacteria</taxon>
        <taxon>Bacillati</taxon>
        <taxon>Actinomycetota</taxon>
        <taxon>Actinomycetes</taxon>
        <taxon>Mycobacteriales</taxon>
        <taxon>Nocardiaceae</taxon>
        <taxon>Rhodococcoides</taxon>
    </lineage>
</organism>
<dbReference type="EMBL" id="JAWLJX010000001">
    <property type="protein sequence ID" value="MDV6259802.1"/>
    <property type="molecule type" value="Genomic_DNA"/>
</dbReference>
<dbReference type="SUPFAM" id="SSF54427">
    <property type="entry name" value="NTF2-like"/>
    <property type="match status" value="1"/>
</dbReference>